<gene>
    <name evidence="1" type="ORF">MLD38_013383</name>
</gene>
<comment type="caution">
    <text evidence="1">The sequence shown here is derived from an EMBL/GenBank/DDBJ whole genome shotgun (WGS) entry which is preliminary data.</text>
</comment>
<protein>
    <submittedName>
        <fullName evidence="1">Uncharacterized protein</fullName>
    </submittedName>
</protein>
<dbReference type="EMBL" id="CM042883">
    <property type="protein sequence ID" value="KAI4375525.1"/>
    <property type="molecule type" value="Genomic_DNA"/>
</dbReference>
<evidence type="ECO:0000313" key="2">
    <source>
        <dbReference type="Proteomes" id="UP001057402"/>
    </source>
</evidence>
<keyword evidence="2" id="KW-1185">Reference proteome</keyword>
<proteinExistence type="predicted"/>
<organism evidence="1 2">
    <name type="scientific">Melastoma candidum</name>
    <dbReference type="NCBI Taxonomy" id="119954"/>
    <lineage>
        <taxon>Eukaryota</taxon>
        <taxon>Viridiplantae</taxon>
        <taxon>Streptophyta</taxon>
        <taxon>Embryophyta</taxon>
        <taxon>Tracheophyta</taxon>
        <taxon>Spermatophyta</taxon>
        <taxon>Magnoliopsida</taxon>
        <taxon>eudicotyledons</taxon>
        <taxon>Gunneridae</taxon>
        <taxon>Pentapetalae</taxon>
        <taxon>rosids</taxon>
        <taxon>malvids</taxon>
        <taxon>Myrtales</taxon>
        <taxon>Melastomataceae</taxon>
        <taxon>Melastomatoideae</taxon>
        <taxon>Melastomateae</taxon>
        <taxon>Melastoma</taxon>
    </lineage>
</organism>
<reference evidence="2" key="1">
    <citation type="journal article" date="2023" name="Front. Plant Sci.">
        <title>Chromosomal-level genome assembly of Melastoma candidum provides insights into trichome evolution.</title>
        <authorList>
            <person name="Zhong Y."/>
            <person name="Wu W."/>
            <person name="Sun C."/>
            <person name="Zou P."/>
            <person name="Liu Y."/>
            <person name="Dai S."/>
            <person name="Zhou R."/>
        </authorList>
    </citation>
    <scope>NUCLEOTIDE SEQUENCE [LARGE SCALE GENOMIC DNA]</scope>
</reference>
<sequence length="357" mass="38834">MTGSLVMGLGGLQLGIMASCVVLFVPMGMAGRHLSRNKILFFGTALFITLAVCVHLSPYFPSVSDFISSSASSSTSSLGLSCFSLLHRILWYNYTSSSSSWRWDSSSPVSDCGFQRVGPSDASDLLNGSWILFAGDSQARLVALSLLTLVLDSDKIDSVRADLFKRHSDYHVLVAKSGLKLDFIWAPYVANLTELVGKLEDGTSYPDVLVLGSGLWDMLHIHNASEYGASLSSIRTAMVSSLAFTTGDDGPVTGTTSIRSPHRFWIGMPWLVNSMLNTEEKREKLNGATFHEYDREIQESRILRQSGGPFALLDICSLSQGCGETCTTDGMHYDGAVYDAAVQLDGLHYFFLSTIGK</sequence>
<evidence type="ECO:0000313" key="1">
    <source>
        <dbReference type="EMBL" id="KAI4375525.1"/>
    </source>
</evidence>
<name>A0ACB9R9E3_9MYRT</name>
<accession>A0ACB9R9E3</accession>
<dbReference type="Proteomes" id="UP001057402">
    <property type="component" value="Chromosome 4"/>
</dbReference>